<gene>
    <name evidence="1" type="ORF">PIB30_092677</name>
</gene>
<organism evidence="1 2">
    <name type="scientific">Stylosanthes scabra</name>
    <dbReference type="NCBI Taxonomy" id="79078"/>
    <lineage>
        <taxon>Eukaryota</taxon>
        <taxon>Viridiplantae</taxon>
        <taxon>Streptophyta</taxon>
        <taxon>Embryophyta</taxon>
        <taxon>Tracheophyta</taxon>
        <taxon>Spermatophyta</taxon>
        <taxon>Magnoliopsida</taxon>
        <taxon>eudicotyledons</taxon>
        <taxon>Gunneridae</taxon>
        <taxon>Pentapetalae</taxon>
        <taxon>rosids</taxon>
        <taxon>fabids</taxon>
        <taxon>Fabales</taxon>
        <taxon>Fabaceae</taxon>
        <taxon>Papilionoideae</taxon>
        <taxon>50 kb inversion clade</taxon>
        <taxon>dalbergioids sensu lato</taxon>
        <taxon>Dalbergieae</taxon>
        <taxon>Pterocarpus clade</taxon>
        <taxon>Stylosanthes</taxon>
    </lineage>
</organism>
<evidence type="ECO:0000313" key="2">
    <source>
        <dbReference type="Proteomes" id="UP001341840"/>
    </source>
</evidence>
<proteinExistence type="predicted"/>
<comment type="caution">
    <text evidence="1">The sequence shown here is derived from an EMBL/GenBank/DDBJ whole genome shotgun (WGS) entry which is preliminary data.</text>
</comment>
<dbReference type="EMBL" id="JASCZI010152963">
    <property type="protein sequence ID" value="MED6176888.1"/>
    <property type="molecule type" value="Genomic_DNA"/>
</dbReference>
<dbReference type="Proteomes" id="UP001341840">
    <property type="component" value="Unassembled WGS sequence"/>
</dbReference>
<evidence type="ECO:0000313" key="1">
    <source>
        <dbReference type="EMBL" id="MED6176888.1"/>
    </source>
</evidence>
<protein>
    <submittedName>
        <fullName evidence="1">Uncharacterized protein</fullName>
    </submittedName>
</protein>
<keyword evidence="2" id="KW-1185">Reference proteome</keyword>
<accession>A0ABU6VY40</accession>
<feature type="non-terminal residue" evidence="1">
    <location>
        <position position="1"/>
    </location>
</feature>
<reference evidence="1 2" key="1">
    <citation type="journal article" date="2023" name="Plants (Basel)">
        <title>Bridging the Gap: Combining Genomics and Transcriptomics Approaches to Understand Stylosanthes scabra, an Orphan Legume from the Brazilian Caatinga.</title>
        <authorList>
            <person name="Ferreira-Neto J.R.C."/>
            <person name="da Silva M.D."/>
            <person name="Binneck E."/>
            <person name="de Melo N.F."/>
            <person name="da Silva R.H."/>
            <person name="de Melo A.L.T.M."/>
            <person name="Pandolfi V."/>
            <person name="Bustamante F.O."/>
            <person name="Brasileiro-Vidal A.C."/>
            <person name="Benko-Iseppon A.M."/>
        </authorList>
    </citation>
    <scope>NUCLEOTIDE SEQUENCE [LARGE SCALE GENOMIC DNA]</scope>
    <source>
        <tissue evidence="1">Leaves</tissue>
    </source>
</reference>
<sequence length="127" mass="13147">LASPPLPARLLAVATAVSPSRSILTASNRRLFVSQLGGPCLVAAVCLVSLCTTKPSNLGEGKKSELETGRGRIVRAPLQLASATAPPPAPATAEARRLFSSSGVFRPSVAYHQKPFTSASFPLLPSL</sequence>
<name>A0ABU6VY40_9FABA</name>